<sequence length="58" mass="5931">MTAPDERPSATNTALGGMVAWISGKDSTKRGRSPLDGAVGELVSWLTGKGGKKGGSRE</sequence>
<gene>
    <name evidence="1" type="ORF">HF999_11440</name>
</gene>
<evidence type="ECO:0000313" key="1">
    <source>
        <dbReference type="EMBL" id="NKY18981.1"/>
    </source>
</evidence>
<keyword evidence="2" id="KW-1185">Reference proteome</keyword>
<dbReference type="RefSeq" id="WP_168546004.1">
    <property type="nucleotide sequence ID" value="NZ_BAAAKS010000017.1"/>
</dbReference>
<proteinExistence type="predicted"/>
<comment type="caution">
    <text evidence="1">The sequence shown here is derived from an EMBL/GenBank/DDBJ whole genome shotgun (WGS) entry which is preliminary data.</text>
</comment>
<accession>A0A846X1I8</accession>
<name>A0A846X1I8_9ACTN</name>
<protein>
    <submittedName>
        <fullName evidence="1">Uncharacterized protein</fullName>
    </submittedName>
</protein>
<organism evidence="1 2">
    <name type="scientific">Tsukamurella spumae</name>
    <dbReference type="NCBI Taxonomy" id="44753"/>
    <lineage>
        <taxon>Bacteria</taxon>
        <taxon>Bacillati</taxon>
        <taxon>Actinomycetota</taxon>
        <taxon>Actinomycetes</taxon>
        <taxon>Mycobacteriales</taxon>
        <taxon>Tsukamurellaceae</taxon>
        <taxon>Tsukamurella</taxon>
    </lineage>
</organism>
<dbReference type="AlphaFoldDB" id="A0A846X1I8"/>
<dbReference type="Proteomes" id="UP000582646">
    <property type="component" value="Unassembled WGS sequence"/>
</dbReference>
<reference evidence="1 2" key="1">
    <citation type="submission" date="2020-04" db="EMBL/GenBank/DDBJ databases">
        <title>MicrobeNet Type strains.</title>
        <authorList>
            <person name="Nicholson A.C."/>
        </authorList>
    </citation>
    <scope>NUCLEOTIDE SEQUENCE [LARGE SCALE GENOMIC DNA]</scope>
    <source>
        <strain evidence="1 2">DSM 44113</strain>
    </source>
</reference>
<dbReference type="EMBL" id="JAAXOQ010000013">
    <property type="protein sequence ID" value="NKY18981.1"/>
    <property type="molecule type" value="Genomic_DNA"/>
</dbReference>
<evidence type="ECO:0000313" key="2">
    <source>
        <dbReference type="Proteomes" id="UP000582646"/>
    </source>
</evidence>